<dbReference type="InterPro" id="IPR036188">
    <property type="entry name" value="FAD/NAD-bd_sf"/>
</dbReference>
<name>A0ABY1WDU7_9GAMM</name>
<dbReference type="EMBL" id="SHME01000003">
    <property type="protein sequence ID" value="TAA19503.1"/>
    <property type="molecule type" value="Genomic_DNA"/>
</dbReference>
<protein>
    <submittedName>
        <fullName evidence="1">Uncharacterized protein</fullName>
    </submittedName>
</protein>
<proteinExistence type="predicted"/>
<reference evidence="1 2" key="1">
    <citation type="submission" date="2019-02" db="EMBL/GenBank/DDBJ databases">
        <title>WGS of Pseudoxanthomonas species novum from clinical isolates.</title>
        <authorList>
            <person name="Bernier A.-M."/>
            <person name="Bernard K."/>
            <person name="Vachon A."/>
        </authorList>
    </citation>
    <scope>NUCLEOTIDE SEQUENCE [LARGE SCALE GENOMIC DNA]</scope>
    <source>
        <strain evidence="2">NML 170316</strain>
    </source>
</reference>
<sequence length="96" mass="10640">MSIGFNLQQVIDLFAGSGRYYRNGEEFFSTSSWVQVLLGQGIVPQREHPMLAAIPEPQIRQFVGRVAQVLDNCVAAMPPHDQFIARTCAAPPPRLS</sequence>
<dbReference type="Proteomes" id="UP000293089">
    <property type="component" value="Unassembled WGS sequence"/>
</dbReference>
<dbReference type="RefSeq" id="WP_130528367.1">
    <property type="nucleotide sequence ID" value="NZ_SHMD01000001.1"/>
</dbReference>
<evidence type="ECO:0000313" key="2">
    <source>
        <dbReference type="Proteomes" id="UP000293089"/>
    </source>
</evidence>
<comment type="caution">
    <text evidence="1">The sequence shown here is derived from an EMBL/GenBank/DDBJ whole genome shotgun (WGS) entry which is preliminary data.</text>
</comment>
<dbReference type="Gene3D" id="3.50.50.60">
    <property type="entry name" value="FAD/NAD(P)-binding domain"/>
    <property type="match status" value="1"/>
</dbReference>
<dbReference type="Pfam" id="PF04820">
    <property type="entry name" value="Trp_halogenase"/>
    <property type="match status" value="1"/>
</dbReference>
<evidence type="ECO:0000313" key="1">
    <source>
        <dbReference type="EMBL" id="TAA19503.1"/>
    </source>
</evidence>
<organism evidence="1 2">
    <name type="scientific">Pseudoxanthomonas winnipegensis</name>
    <dbReference type="NCBI Taxonomy" id="2480810"/>
    <lineage>
        <taxon>Bacteria</taxon>
        <taxon>Pseudomonadati</taxon>
        <taxon>Pseudomonadota</taxon>
        <taxon>Gammaproteobacteria</taxon>
        <taxon>Lysobacterales</taxon>
        <taxon>Lysobacteraceae</taxon>
        <taxon>Pseudoxanthomonas</taxon>
    </lineage>
</organism>
<keyword evidence="2" id="KW-1185">Reference proteome</keyword>
<gene>
    <name evidence="1" type="ORF">EA658_11675</name>
</gene>
<dbReference type="InterPro" id="IPR006905">
    <property type="entry name" value="Flavin_halogenase"/>
</dbReference>
<accession>A0ABY1WDU7</accession>